<gene>
    <name evidence="9" type="ORF">NX784_10745</name>
</gene>
<dbReference type="Pfam" id="PF00072">
    <property type="entry name" value="Response_reg"/>
    <property type="match status" value="1"/>
</dbReference>
<dbReference type="Gene3D" id="3.40.50.2300">
    <property type="match status" value="1"/>
</dbReference>
<dbReference type="Proteomes" id="UP001204151">
    <property type="component" value="Unassembled WGS sequence"/>
</dbReference>
<dbReference type="SMART" id="SM00448">
    <property type="entry name" value="REC"/>
    <property type="match status" value="1"/>
</dbReference>
<dbReference type="PANTHER" id="PTHR43065:SF42">
    <property type="entry name" value="TWO-COMPONENT SENSOR PPRA"/>
    <property type="match status" value="1"/>
</dbReference>
<keyword evidence="3 4" id="KW-0597">Phosphoprotein</keyword>
<dbReference type="SMART" id="SM00086">
    <property type="entry name" value="PAC"/>
    <property type="match status" value="1"/>
</dbReference>
<dbReference type="InterPro" id="IPR011006">
    <property type="entry name" value="CheY-like_superfamily"/>
</dbReference>
<keyword evidence="9" id="KW-0418">Kinase</keyword>
<feature type="domain" description="PAC" evidence="8">
    <location>
        <begin position="135"/>
        <end position="189"/>
    </location>
</feature>
<dbReference type="Gene3D" id="1.10.287.130">
    <property type="match status" value="1"/>
</dbReference>
<dbReference type="PROSITE" id="PS50109">
    <property type="entry name" value="HIS_KIN"/>
    <property type="match status" value="1"/>
</dbReference>
<dbReference type="InterPro" id="IPR001610">
    <property type="entry name" value="PAC"/>
</dbReference>
<dbReference type="InterPro" id="IPR035965">
    <property type="entry name" value="PAS-like_dom_sf"/>
</dbReference>
<dbReference type="SUPFAM" id="SSF47384">
    <property type="entry name" value="Homodimeric domain of signal transducing histidine kinase"/>
    <property type="match status" value="1"/>
</dbReference>
<evidence type="ECO:0000259" key="6">
    <source>
        <dbReference type="PROSITE" id="PS50109"/>
    </source>
</evidence>
<comment type="caution">
    <text evidence="9">The sequence shown here is derived from an EMBL/GenBank/DDBJ whole genome shotgun (WGS) entry which is preliminary data.</text>
</comment>
<feature type="region of interest" description="Disordered" evidence="5">
    <location>
        <begin position="425"/>
        <end position="445"/>
    </location>
</feature>
<protein>
    <recommendedName>
        <fullName evidence="2">histidine kinase</fullName>
        <ecNumber evidence="2">2.7.13.3</ecNumber>
    </recommendedName>
</protein>
<evidence type="ECO:0000313" key="10">
    <source>
        <dbReference type="Proteomes" id="UP001204151"/>
    </source>
</evidence>
<accession>A0ABT1ZQ99</accession>
<feature type="domain" description="Response regulatory" evidence="7">
    <location>
        <begin position="447"/>
        <end position="563"/>
    </location>
</feature>
<dbReference type="PROSITE" id="PS50110">
    <property type="entry name" value="RESPONSE_REGULATORY"/>
    <property type="match status" value="1"/>
</dbReference>
<organism evidence="9 10">
    <name type="scientific">Massilia pinisoli</name>
    <dbReference type="NCBI Taxonomy" id="1772194"/>
    <lineage>
        <taxon>Bacteria</taxon>
        <taxon>Pseudomonadati</taxon>
        <taxon>Pseudomonadota</taxon>
        <taxon>Betaproteobacteria</taxon>
        <taxon>Burkholderiales</taxon>
        <taxon>Oxalobacteraceae</taxon>
        <taxon>Telluria group</taxon>
        <taxon>Massilia</taxon>
    </lineage>
</organism>
<evidence type="ECO:0000259" key="7">
    <source>
        <dbReference type="PROSITE" id="PS50110"/>
    </source>
</evidence>
<dbReference type="InterPro" id="IPR005467">
    <property type="entry name" value="His_kinase_dom"/>
</dbReference>
<dbReference type="NCBIfam" id="TIGR00229">
    <property type="entry name" value="sensory_box"/>
    <property type="match status" value="1"/>
</dbReference>
<evidence type="ECO:0000256" key="3">
    <source>
        <dbReference type="ARBA" id="ARBA00022553"/>
    </source>
</evidence>
<evidence type="ECO:0000259" key="8">
    <source>
        <dbReference type="PROSITE" id="PS50113"/>
    </source>
</evidence>
<dbReference type="CDD" id="cd00082">
    <property type="entry name" value="HisKA"/>
    <property type="match status" value="1"/>
</dbReference>
<dbReference type="InterPro" id="IPR001789">
    <property type="entry name" value="Sig_transdc_resp-reg_receiver"/>
</dbReference>
<name>A0ABT1ZQ99_9BURK</name>
<dbReference type="SUPFAM" id="SSF55785">
    <property type="entry name" value="PYP-like sensor domain (PAS domain)"/>
    <property type="match status" value="1"/>
</dbReference>
<dbReference type="PRINTS" id="PR00344">
    <property type="entry name" value="BCTRLSENSOR"/>
</dbReference>
<dbReference type="InterPro" id="IPR036097">
    <property type="entry name" value="HisK_dim/P_sf"/>
</dbReference>
<keyword evidence="9" id="KW-0808">Transferase</keyword>
<dbReference type="PANTHER" id="PTHR43065">
    <property type="entry name" value="SENSOR HISTIDINE KINASE"/>
    <property type="match status" value="1"/>
</dbReference>
<evidence type="ECO:0000256" key="4">
    <source>
        <dbReference type="PROSITE-ProRule" id="PRU00169"/>
    </source>
</evidence>
<dbReference type="InterPro" id="IPR003661">
    <property type="entry name" value="HisK_dim/P_dom"/>
</dbReference>
<dbReference type="Gene3D" id="3.30.565.10">
    <property type="entry name" value="Histidine kinase-like ATPase, C-terminal domain"/>
    <property type="match status" value="1"/>
</dbReference>
<dbReference type="EC" id="2.7.13.3" evidence="2"/>
<feature type="compositionally biased region" description="Low complexity" evidence="5">
    <location>
        <begin position="425"/>
        <end position="436"/>
    </location>
</feature>
<dbReference type="Pfam" id="PF13426">
    <property type="entry name" value="PAS_9"/>
    <property type="match status" value="1"/>
</dbReference>
<evidence type="ECO:0000256" key="5">
    <source>
        <dbReference type="SAM" id="MobiDB-lite"/>
    </source>
</evidence>
<dbReference type="NCBIfam" id="NF010076">
    <property type="entry name" value="PRK13557.1"/>
    <property type="match status" value="1"/>
</dbReference>
<dbReference type="SMART" id="SM00387">
    <property type="entry name" value="HATPase_c"/>
    <property type="match status" value="1"/>
</dbReference>
<proteinExistence type="predicted"/>
<dbReference type="Pfam" id="PF00512">
    <property type="entry name" value="HisKA"/>
    <property type="match status" value="1"/>
</dbReference>
<dbReference type="Gene3D" id="3.30.450.20">
    <property type="entry name" value="PAS domain"/>
    <property type="match status" value="1"/>
</dbReference>
<comment type="catalytic activity">
    <reaction evidence="1">
        <text>ATP + protein L-histidine = ADP + protein N-phospho-L-histidine.</text>
        <dbReference type="EC" id="2.7.13.3"/>
    </reaction>
</comment>
<dbReference type="InterPro" id="IPR000014">
    <property type="entry name" value="PAS"/>
</dbReference>
<sequence>MTTGRDKDEGRHRQLDEQGGGQSYGVPAAGEVEGNAYEPMGTPGVNHWQASYIRHDGLNDRGNIFFAAVEMTRMPMTVTDPRRPDNPIVFCNGAFLDLTQYKEHDVIGRNCRFLQGPETNRRTIDEVRKAVAEARAVAVDVLNYKADGTPFWNALFIGPIFDQDGTLLYFFASQMDITERRLSQESHLQAQKMEAIGQLTAGMAHDFNNLLQVINGNLEVALISLERPDLARAALERAQRAAMRAGKLTQQLLTFARKQRLEPRPVDINNLVVEFSEMLVRTLGERVDLRLDLRPGLPVCHLDPTHLEMALLNVLINARDALPDGGEVTVETSIVRGEDRLKVHGLAPGTYVALCVIDKGVGMTPEVLRRATEPFFTTKGPGTGLGLAMVHGFVQQSQGRLEIDSTPGAGTIVRMIFPAACSDADGNGPDQGAAAPDGDDLAGSRPSVLVVEDNDDVRELAESVLGMAGYAMLAAPSGEQALALLRQGARVDLLFTDVIMPGGMNGLQLVDEVHRLRPRLPVLVTTGYMDELPGPGQAQGQRLNVLAKPYKHGDLLARVEAALKA</sequence>
<dbReference type="PROSITE" id="PS50113">
    <property type="entry name" value="PAC"/>
    <property type="match status" value="1"/>
</dbReference>
<dbReference type="InterPro" id="IPR000700">
    <property type="entry name" value="PAS-assoc_C"/>
</dbReference>
<reference evidence="9 10" key="1">
    <citation type="submission" date="2022-08" db="EMBL/GenBank/DDBJ databases">
        <title>Reclassification of Massilia species as members of the genera Telluria, Duganella, Pseudoduganella, Mokoshia gen. nov. and Zemynaea gen. nov. using orthogonal and non-orthogonal genome-based approaches.</title>
        <authorList>
            <person name="Bowman J.P."/>
        </authorList>
    </citation>
    <scope>NUCLEOTIDE SEQUENCE [LARGE SCALE GENOMIC DNA]</scope>
    <source>
        <strain evidence="9 10">JCM 31316</strain>
    </source>
</reference>
<dbReference type="SUPFAM" id="SSF52172">
    <property type="entry name" value="CheY-like"/>
    <property type="match status" value="1"/>
</dbReference>
<dbReference type="SMART" id="SM00388">
    <property type="entry name" value="HisKA"/>
    <property type="match status" value="1"/>
</dbReference>
<evidence type="ECO:0000313" key="9">
    <source>
        <dbReference type="EMBL" id="MCS0582069.1"/>
    </source>
</evidence>
<feature type="modified residue" description="4-aspartylphosphate" evidence="4">
    <location>
        <position position="497"/>
    </location>
</feature>
<keyword evidence="10" id="KW-1185">Reference proteome</keyword>
<dbReference type="RefSeq" id="WP_258816640.1">
    <property type="nucleotide sequence ID" value="NZ_JANUGW010000006.1"/>
</dbReference>
<feature type="region of interest" description="Disordered" evidence="5">
    <location>
        <begin position="1"/>
        <end position="36"/>
    </location>
</feature>
<evidence type="ECO:0000256" key="2">
    <source>
        <dbReference type="ARBA" id="ARBA00012438"/>
    </source>
</evidence>
<dbReference type="InterPro" id="IPR036890">
    <property type="entry name" value="HATPase_C_sf"/>
</dbReference>
<dbReference type="Pfam" id="PF02518">
    <property type="entry name" value="HATPase_c"/>
    <property type="match status" value="1"/>
</dbReference>
<dbReference type="CDD" id="cd00130">
    <property type="entry name" value="PAS"/>
    <property type="match status" value="1"/>
</dbReference>
<evidence type="ECO:0000256" key="1">
    <source>
        <dbReference type="ARBA" id="ARBA00000085"/>
    </source>
</evidence>
<dbReference type="GO" id="GO:0016301">
    <property type="term" value="F:kinase activity"/>
    <property type="evidence" value="ECO:0007669"/>
    <property type="project" value="UniProtKB-KW"/>
</dbReference>
<dbReference type="InterPro" id="IPR003594">
    <property type="entry name" value="HATPase_dom"/>
</dbReference>
<feature type="domain" description="Histidine kinase" evidence="6">
    <location>
        <begin position="202"/>
        <end position="421"/>
    </location>
</feature>
<feature type="compositionally biased region" description="Basic and acidic residues" evidence="5">
    <location>
        <begin position="1"/>
        <end position="16"/>
    </location>
</feature>
<dbReference type="EMBL" id="JANUGW010000006">
    <property type="protein sequence ID" value="MCS0582069.1"/>
    <property type="molecule type" value="Genomic_DNA"/>
</dbReference>
<dbReference type="SUPFAM" id="SSF55874">
    <property type="entry name" value="ATPase domain of HSP90 chaperone/DNA topoisomerase II/histidine kinase"/>
    <property type="match status" value="1"/>
</dbReference>
<dbReference type="InterPro" id="IPR004358">
    <property type="entry name" value="Sig_transdc_His_kin-like_C"/>
</dbReference>